<keyword evidence="5" id="KW-1185">Reference proteome</keyword>
<dbReference type="Proteomes" id="UP000323392">
    <property type="component" value="Unassembled WGS sequence"/>
</dbReference>
<protein>
    <recommendedName>
        <fullName evidence="6">DUF4355 domain-containing protein</fullName>
    </recommendedName>
</protein>
<dbReference type="Proteomes" id="UP000092605">
    <property type="component" value="Unassembled WGS sequence"/>
</dbReference>
<dbReference type="STRING" id="1121328.JWYL7_0552"/>
<dbReference type="AlphaFoldDB" id="A0A150FPF8"/>
<reference evidence="2 4" key="1">
    <citation type="submission" date="2016-02" db="EMBL/GenBank/DDBJ databases">
        <title>Draft genome sequence for Clostridium paradoxum JW-YL-7.</title>
        <authorList>
            <person name="Utturkar S.M."/>
            <person name="Lancaster A."/>
            <person name="Poole F.L."/>
            <person name="Adams M.W."/>
            <person name="Brown S.D."/>
        </authorList>
    </citation>
    <scope>NUCLEOTIDE SEQUENCE [LARGE SCALE GENOMIC DNA]</scope>
    <source>
        <strain evidence="2 4">JW-YL-7</strain>
    </source>
</reference>
<evidence type="ECO:0000313" key="5">
    <source>
        <dbReference type="Proteomes" id="UP000323392"/>
    </source>
</evidence>
<feature type="region of interest" description="Disordered" evidence="1">
    <location>
        <begin position="165"/>
        <end position="184"/>
    </location>
</feature>
<dbReference type="EMBL" id="FRBG01000002">
    <property type="protein sequence ID" value="SHK50211.1"/>
    <property type="molecule type" value="Genomic_DNA"/>
</dbReference>
<evidence type="ECO:0000256" key="1">
    <source>
        <dbReference type="SAM" id="MobiDB-lite"/>
    </source>
</evidence>
<dbReference type="EMBL" id="LSFY01000001">
    <property type="protein sequence ID" value="KXZ39477.1"/>
    <property type="molecule type" value="Genomic_DNA"/>
</dbReference>
<reference evidence="3 5" key="2">
    <citation type="submission" date="2016-11" db="EMBL/GenBank/DDBJ databases">
        <authorList>
            <person name="Varghese N."/>
            <person name="Submissions S."/>
        </authorList>
    </citation>
    <scope>NUCLEOTIDE SEQUENCE [LARGE SCALE GENOMIC DNA]</scope>
    <source>
        <strain evidence="3 5">DSM 7308</strain>
    </source>
</reference>
<sequence length="198" mass="23849">MNEEMKDKMEIEEKQEEMKEETKEKTIEEILAEKEAEWQKETDRRISEAIRKREEKLKAEQEEKERLAKMSEEERIKEIERQKEEEILKRERAIEEKELKLNLIDLFKSEEMDLDLLEVVDVNKYVGKENKEEVLKQDVLKIKETINKIVEKQVEAFKGEYLRGETPTAEKQQRQDYNEYEKAKKSGNPLDMILAKLK</sequence>
<evidence type="ECO:0008006" key="6">
    <source>
        <dbReference type="Google" id="ProtNLM"/>
    </source>
</evidence>
<gene>
    <name evidence="2" type="ORF">JWYL7_0552</name>
    <name evidence="3" type="ORF">SAMN05661008_00337</name>
</gene>
<evidence type="ECO:0000313" key="4">
    <source>
        <dbReference type="Proteomes" id="UP000092605"/>
    </source>
</evidence>
<dbReference type="RefSeq" id="WP_066068729.1">
    <property type="nucleotide sequence ID" value="NZ_FRBG01000002.1"/>
</dbReference>
<accession>A0A150FPF8</accession>
<feature type="region of interest" description="Disordered" evidence="1">
    <location>
        <begin position="1"/>
        <end position="25"/>
    </location>
</feature>
<organism evidence="2 4">
    <name type="scientific">Alkalithermobacter thermoalcaliphilus JW-YL-7 = DSM 7308</name>
    <dbReference type="NCBI Taxonomy" id="1121328"/>
    <lineage>
        <taxon>Bacteria</taxon>
        <taxon>Bacillati</taxon>
        <taxon>Bacillota</taxon>
        <taxon>Clostridia</taxon>
        <taxon>Peptostreptococcales</taxon>
        <taxon>Tepidibacteraceae</taxon>
        <taxon>Alkalithermobacter</taxon>
    </lineage>
</organism>
<evidence type="ECO:0000313" key="3">
    <source>
        <dbReference type="EMBL" id="SHK50211.1"/>
    </source>
</evidence>
<feature type="compositionally biased region" description="Basic and acidic residues" evidence="1">
    <location>
        <begin position="171"/>
        <end position="184"/>
    </location>
</feature>
<comment type="caution">
    <text evidence="2">The sequence shown here is derived from an EMBL/GenBank/DDBJ whole genome shotgun (WGS) entry which is preliminary data.</text>
</comment>
<evidence type="ECO:0000313" key="2">
    <source>
        <dbReference type="EMBL" id="KXZ39477.1"/>
    </source>
</evidence>
<dbReference type="PATRIC" id="fig|1121328.3.peg.552"/>
<proteinExistence type="predicted"/>
<name>A0A150FPF8_CLOPD</name>